<feature type="transmembrane region" description="Helical" evidence="1">
    <location>
        <begin position="58"/>
        <end position="81"/>
    </location>
</feature>
<dbReference type="Pfam" id="PF21537">
    <property type="entry name" value="DUF1980_C"/>
    <property type="match status" value="1"/>
</dbReference>
<dbReference type="NCBIfam" id="TIGR03943">
    <property type="entry name" value="TIGR03943 family putative permease subunit"/>
    <property type="match status" value="1"/>
</dbReference>
<dbReference type="AlphaFoldDB" id="A0A9W6HR65"/>
<protein>
    <recommendedName>
        <fullName evidence="2">DUF1980 domain-containing protein</fullName>
    </recommendedName>
</protein>
<keyword evidence="1" id="KW-0472">Membrane</keyword>
<dbReference type="RefSeq" id="WP_239526591.1">
    <property type="nucleotide sequence ID" value="NZ_BAAAUM010000001.1"/>
</dbReference>
<dbReference type="PANTHER" id="PTHR40047">
    <property type="entry name" value="UPF0703 PROTEIN YCGQ"/>
    <property type="match status" value="1"/>
</dbReference>
<name>A0A9W6HR65_9MICO</name>
<dbReference type="InterPro" id="IPR052955">
    <property type="entry name" value="UPF0703_membrane_permease"/>
</dbReference>
<reference evidence="3" key="1">
    <citation type="journal article" date="2014" name="Int. J. Syst. Evol. Microbiol.">
        <title>Complete genome sequence of Corynebacterium casei LMG S-19264T (=DSM 44701T), isolated from a smear-ripened cheese.</title>
        <authorList>
            <consortium name="US DOE Joint Genome Institute (JGI-PGF)"/>
            <person name="Walter F."/>
            <person name="Albersmeier A."/>
            <person name="Kalinowski J."/>
            <person name="Ruckert C."/>
        </authorList>
    </citation>
    <scope>NUCLEOTIDE SEQUENCE</scope>
    <source>
        <strain evidence="3">VKM Ac-1958</strain>
    </source>
</reference>
<evidence type="ECO:0000313" key="4">
    <source>
        <dbReference type="Proteomes" id="UP001142325"/>
    </source>
</evidence>
<dbReference type="PANTHER" id="PTHR40047:SF1">
    <property type="entry name" value="UPF0703 PROTEIN YCGQ"/>
    <property type="match status" value="1"/>
</dbReference>
<keyword evidence="1" id="KW-0812">Transmembrane</keyword>
<evidence type="ECO:0000256" key="1">
    <source>
        <dbReference type="SAM" id="Phobius"/>
    </source>
</evidence>
<organism evidence="3 4">
    <name type="scientific">Microbacterium keratanolyticum</name>
    <dbReference type="NCBI Taxonomy" id="67574"/>
    <lineage>
        <taxon>Bacteria</taxon>
        <taxon>Bacillati</taxon>
        <taxon>Actinomycetota</taxon>
        <taxon>Actinomycetes</taxon>
        <taxon>Micrococcales</taxon>
        <taxon>Microbacteriaceae</taxon>
        <taxon>Microbacterium</taxon>
    </lineage>
</organism>
<sequence length="268" mass="26925">MADISLSTPDAAAHRHPSRAAALGSRWLGVGLAAGISVVTLMLAFAGQLTLYISPESVWFACAAAVVTIAGAVWSCTLPLGAESDHDHDHDHGEASGGRRAVAVGATAVGGVIATAVVAGAVLLPPASLSVSLALSRDTGGAGLFAGADVATLGAASDTSSFGVGEWSTVFATATRPELYDGAAVTLTGFLTPGADDSAQLTRLVITHCVIDAQPASVPVDIADWQSDYAVGDWVEIAGTVRVASDGSLSIEPADVAPIEEPGDPYEH</sequence>
<reference evidence="3" key="2">
    <citation type="submission" date="2023-01" db="EMBL/GenBank/DDBJ databases">
        <authorList>
            <person name="Sun Q."/>
            <person name="Evtushenko L."/>
        </authorList>
    </citation>
    <scope>NUCLEOTIDE SEQUENCE</scope>
    <source>
        <strain evidence="3">VKM Ac-1958</strain>
    </source>
</reference>
<dbReference type="EMBL" id="BSET01000001">
    <property type="protein sequence ID" value="GLK00993.1"/>
    <property type="molecule type" value="Genomic_DNA"/>
</dbReference>
<dbReference type="InterPro" id="IPR015402">
    <property type="entry name" value="DUF1980"/>
</dbReference>
<feature type="transmembrane region" description="Helical" evidence="1">
    <location>
        <begin position="27"/>
        <end position="46"/>
    </location>
</feature>
<comment type="caution">
    <text evidence="3">The sequence shown here is derived from an EMBL/GenBank/DDBJ whole genome shotgun (WGS) entry which is preliminary data.</text>
</comment>
<evidence type="ECO:0000259" key="2">
    <source>
        <dbReference type="Pfam" id="PF21537"/>
    </source>
</evidence>
<dbReference type="InterPro" id="IPR048447">
    <property type="entry name" value="DUF1980_C"/>
</dbReference>
<dbReference type="Proteomes" id="UP001142325">
    <property type="component" value="Unassembled WGS sequence"/>
</dbReference>
<gene>
    <name evidence="3" type="ORF">GCM10017596_07080</name>
</gene>
<feature type="transmembrane region" description="Helical" evidence="1">
    <location>
        <begin position="101"/>
        <end position="124"/>
    </location>
</feature>
<feature type="domain" description="DUF1980" evidence="2">
    <location>
        <begin position="175"/>
        <end position="266"/>
    </location>
</feature>
<keyword evidence="4" id="KW-1185">Reference proteome</keyword>
<evidence type="ECO:0000313" key="3">
    <source>
        <dbReference type="EMBL" id="GLK00993.1"/>
    </source>
</evidence>
<proteinExistence type="predicted"/>
<accession>A0A9W6HR65</accession>
<keyword evidence="1" id="KW-1133">Transmembrane helix</keyword>